<dbReference type="InterPro" id="IPR036736">
    <property type="entry name" value="ACP-like_sf"/>
</dbReference>
<comment type="cofactor">
    <cofactor evidence="1">
        <name>pantetheine 4'-phosphate</name>
        <dbReference type="ChEBI" id="CHEBI:47942"/>
    </cofactor>
</comment>
<dbReference type="Gene3D" id="3.30.559.30">
    <property type="entry name" value="Nonribosomal peptide synthetase, condensation domain"/>
    <property type="match status" value="1"/>
</dbReference>
<dbReference type="InterPro" id="IPR020845">
    <property type="entry name" value="AMP-binding_CS"/>
</dbReference>
<evidence type="ECO:0000313" key="6">
    <source>
        <dbReference type="Proteomes" id="UP000430368"/>
    </source>
</evidence>
<dbReference type="InterPro" id="IPR006162">
    <property type="entry name" value="Ppantetheine_attach_site"/>
</dbReference>
<dbReference type="NCBIfam" id="TIGR01733">
    <property type="entry name" value="AA-adenyl-dom"/>
    <property type="match status" value="1"/>
</dbReference>
<organism evidence="5 6">
    <name type="scientific">Serratia rhizosphaerae</name>
    <dbReference type="NCBI Taxonomy" id="2597702"/>
    <lineage>
        <taxon>Bacteria</taxon>
        <taxon>Pseudomonadati</taxon>
        <taxon>Pseudomonadota</taxon>
        <taxon>Gammaproteobacteria</taxon>
        <taxon>Enterobacterales</taxon>
        <taxon>Yersiniaceae</taxon>
        <taxon>Serratia</taxon>
    </lineage>
</organism>
<dbReference type="RefSeq" id="WP_160030501.1">
    <property type="nucleotide sequence ID" value="NZ_CP041764.1"/>
</dbReference>
<accession>A0ABX6GR56</accession>
<dbReference type="SUPFAM" id="SSF52777">
    <property type="entry name" value="CoA-dependent acyltransferases"/>
    <property type="match status" value="2"/>
</dbReference>
<dbReference type="Gene3D" id="3.30.300.30">
    <property type="match status" value="1"/>
</dbReference>
<dbReference type="InterPro" id="IPR025110">
    <property type="entry name" value="AMP-bd_C"/>
</dbReference>
<dbReference type="Gene3D" id="3.40.50.1820">
    <property type="entry name" value="alpha/beta hydrolase"/>
    <property type="match status" value="1"/>
</dbReference>
<dbReference type="InterPro" id="IPR001031">
    <property type="entry name" value="Thioesterase"/>
</dbReference>
<dbReference type="InterPro" id="IPR020806">
    <property type="entry name" value="PKS_PP-bd"/>
</dbReference>
<dbReference type="InterPro" id="IPR000873">
    <property type="entry name" value="AMP-dep_synth/lig_dom"/>
</dbReference>
<dbReference type="InterPro" id="IPR001242">
    <property type="entry name" value="Condensation_dom"/>
</dbReference>
<reference evidence="5 6" key="1">
    <citation type="submission" date="2019-07" db="EMBL/GenBank/DDBJ databases">
        <title>Serratia dokdonensis sp. nov., an elicitor of systemic resistance in Nicotiana Tabacum.</title>
        <authorList>
            <person name="Son J.-S."/>
            <person name="Hwang Y.-J."/>
            <person name="Lee S.-Y."/>
            <person name="Ghim S.-Y."/>
        </authorList>
    </citation>
    <scope>NUCLEOTIDE SEQUENCE [LARGE SCALE GENOMIC DNA]</scope>
    <source>
        <strain evidence="5 6">KUDC3025</strain>
    </source>
</reference>
<protein>
    <submittedName>
        <fullName evidence="5">Amino acid adenylation domain-containing protein</fullName>
    </submittedName>
</protein>
<dbReference type="Proteomes" id="UP000430368">
    <property type="component" value="Chromosome"/>
</dbReference>
<dbReference type="InterPro" id="IPR045851">
    <property type="entry name" value="AMP-bd_C_sf"/>
</dbReference>
<dbReference type="SUPFAM" id="SSF56801">
    <property type="entry name" value="Acetyl-CoA synthetase-like"/>
    <property type="match status" value="1"/>
</dbReference>
<dbReference type="PROSITE" id="PS50075">
    <property type="entry name" value="CARRIER"/>
    <property type="match status" value="1"/>
</dbReference>
<dbReference type="PANTHER" id="PTHR45527:SF1">
    <property type="entry name" value="FATTY ACID SYNTHASE"/>
    <property type="match status" value="1"/>
</dbReference>
<gene>
    <name evidence="5" type="ORF">FO014_18105</name>
</gene>
<dbReference type="SUPFAM" id="SSF53474">
    <property type="entry name" value="alpha/beta-Hydrolases"/>
    <property type="match status" value="1"/>
</dbReference>
<name>A0ABX6GR56_9GAMM</name>
<keyword evidence="2" id="KW-0596">Phosphopantetheine</keyword>
<feature type="domain" description="Carrier" evidence="4">
    <location>
        <begin position="983"/>
        <end position="1058"/>
    </location>
</feature>
<dbReference type="Pfam" id="PF13193">
    <property type="entry name" value="AMP-binding_C"/>
    <property type="match status" value="1"/>
</dbReference>
<evidence type="ECO:0000256" key="3">
    <source>
        <dbReference type="ARBA" id="ARBA00022553"/>
    </source>
</evidence>
<dbReference type="CDD" id="cd19531">
    <property type="entry name" value="LCL_NRPS-like"/>
    <property type="match status" value="1"/>
</dbReference>
<dbReference type="PROSITE" id="PS00455">
    <property type="entry name" value="AMP_BINDING"/>
    <property type="match status" value="1"/>
</dbReference>
<dbReference type="PROSITE" id="PS00012">
    <property type="entry name" value="PHOSPHOPANTETHEINE"/>
    <property type="match status" value="1"/>
</dbReference>
<dbReference type="Pfam" id="PF00501">
    <property type="entry name" value="AMP-binding"/>
    <property type="match status" value="1"/>
</dbReference>
<dbReference type="PANTHER" id="PTHR45527">
    <property type="entry name" value="NONRIBOSOMAL PEPTIDE SYNTHETASE"/>
    <property type="match status" value="1"/>
</dbReference>
<sequence>MLQPLPLTRISRQQPLPLSADQYRIWFMHQLQPELIHFNINMAFHLRGELDLARLQGSLNAVVARHESLRTTFVMPPEQVQPQQHIEPSLTLEIPLTDLTAQSALVQDQEQTARQQMEAVGNQPFSLEHGPLLRAHAWRLAENHHLLLFTIHHIIADFDSLKLIMRDLFAFYNQQGETLAPLPLQYADYAAWQQARLQSDDYASQLEYWKNQLGGETPVLKMPMDRPRHNVMTNNGAIVRHTFSPALTQGLVALSKAQGVTLFVTLYSAWQVLLQRYTGQDDIPVGTPITTRNRPELTQLVGLFINTLVLKSDLQGNPDFITLLKRNRKIAFGAFARQEVPYEKLVEALKPERNLSHNLFFQTMVMLLEAERYDQLAPGLAIEPFEFKKRTTTFELTLTFSLVDQQLRLALDYNTDLYDRETVTRLLQHLDALMQGIITDPQRPIADYPIISEQERQQLLDTQCRGPVVSEGLEYCVHSLFSDVAARTPNQIAVRYRQQQLSYQQLEKQACQFARWLQSQGVGRGAIVGLVTDRSLNMMVALLGILKSGAAWLPIDPANPAERIQYMLSNAQVALVLCGDDVSLDCPQPCFSLAEVETQLADFSSAPLLCLNAPDDLMYVIYTSGSTGQPKGVMVSHRNVVNHCANIIKRFDLQPDDRVLQFTSIGFDVSIQEIFPTLLRGATLVLWKEKRLEESGEFLSWTAHENISVMNLTTAHWNNIVADLRHSRIPVPDHLKLVIVGGEQAAGEVWNHWQQLTRGAIRWINDYGLTETTVTATMFEPPADYVASGAMPVGTALDNVEVYILDSQMQPLPVGVFGALYIGGAGVAMGYINQPELTAERFLPNPFAPGMLFKTGDRARWRRDGLLEFAGRDDQQVKIRGHRVELAEVESALTQYSGVQKALVLAQEAAHGGQQLVSWLVVDRSVYQEAALHQWLTETLPDYMVPVSLVTLDSIPLTVNGKVDKKRLPAPVFAAATAEAFQPPQSEMELMLAACWQTLLQRPAVGRQDNFFAIGGDSLLATQVATRIKAHVQHAIPLRLLFEYPRLGDLAHELERIVAGEQHVSDRCMVKIQQKGSQTPLFYVHPVGGNVSCYFTLAQHLGEDQPFYALQSHALIDPDSPYDTVESMATFYLNEIRQVQPHGPYRLGGWSMGGFIAYEIARLLQEAGEEVQELSMIDTYLTKSRVSSDEIVLFNFVLQLAAVPGRQIDEETLLAWQGKSYRHEDICQQLRAYGLVPAGTSDAEIQRLLDVYTHTVHAFKRYQPQPDTKLALDRIVLFRARDSHEALGVWEQLVEQVDLHHVDADHFGIVHHPQVGDVLRQRS</sequence>
<dbReference type="Gene3D" id="2.30.38.10">
    <property type="entry name" value="Luciferase, Domain 3"/>
    <property type="match status" value="1"/>
</dbReference>
<dbReference type="Pfam" id="PF00668">
    <property type="entry name" value="Condensation"/>
    <property type="match status" value="1"/>
</dbReference>
<dbReference type="InterPro" id="IPR029058">
    <property type="entry name" value="AB_hydrolase_fold"/>
</dbReference>
<dbReference type="EMBL" id="CP041764">
    <property type="protein sequence ID" value="QHA88735.1"/>
    <property type="molecule type" value="Genomic_DNA"/>
</dbReference>
<dbReference type="Gene3D" id="1.10.1200.10">
    <property type="entry name" value="ACP-like"/>
    <property type="match status" value="1"/>
</dbReference>
<dbReference type="SUPFAM" id="SSF47336">
    <property type="entry name" value="ACP-like"/>
    <property type="match status" value="1"/>
</dbReference>
<dbReference type="SMART" id="SM00823">
    <property type="entry name" value="PKS_PP"/>
    <property type="match status" value="1"/>
</dbReference>
<evidence type="ECO:0000313" key="5">
    <source>
        <dbReference type="EMBL" id="QHA88735.1"/>
    </source>
</evidence>
<evidence type="ECO:0000259" key="4">
    <source>
        <dbReference type="PROSITE" id="PS50075"/>
    </source>
</evidence>
<dbReference type="Gene3D" id="3.30.559.10">
    <property type="entry name" value="Chloramphenicol acetyltransferase-like domain"/>
    <property type="match status" value="1"/>
</dbReference>
<dbReference type="Pfam" id="PF00975">
    <property type="entry name" value="Thioesterase"/>
    <property type="match status" value="1"/>
</dbReference>
<keyword evidence="6" id="KW-1185">Reference proteome</keyword>
<dbReference type="CDD" id="cd05930">
    <property type="entry name" value="A_NRPS"/>
    <property type="match status" value="1"/>
</dbReference>
<evidence type="ECO:0000256" key="2">
    <source>
        <dbReference type="ARBA" id="ARBA00022450"/>
    </source>
</evidence>
<dbReference type="Pfam" id="PF00550">
    <property type="entry name" value="PP-binding"/>
    <property type="match status" value="1"/>
</dbReference>
<evidence type="ECO:0000256" key="1">
    <source>
        <dbReference type="ARBA" id="ARBA00001957"/>
    </source>
</evidence>
<dbReference type="Gene3D" id="3.40.50.980">
    <property type="match status" value="2"/>
</dbReference>
<keyword evidence="3" id="KW-0597">Phosphoprotein</keyword>
<dbReference type="InterPro" id="IPR023213">
    <property type="entry name" value="CAT-like_dom_sf"/>
</dbReference>
<dbReference type="InterPro" id="IPR009081">
    <property type="entry name" value="PP-bd_ACP"/>
</dbReference>
<proteinExistence type="predicted"/>
<dbReference type="InterPro" id="IPR010071">
    <property type="entry name" value="AA_adenyl_dom"/>
</dbReference>